<keyword evidence="1" id="KW-1133">Transmembrane helix</keyword>
<protein>
    <submittedName>
        <fullName evidence="2">Uncharacterized protein</fullName>
    </submittedName>
</protein>
<keyword evidence="1" id="KW-0472">Membrane</keyword>
<evidence type="ECO:0000313" key="2">
    <source>
        <dbReference type="EMBL" id="OQO05073.1"/>
    </source>
</evidence>
<keyword evidence="3" id="KW-1185">Reference proteome</keyword>
<gene>
    <name evidence="2" type="ORF">B0A48_08093</name>
</gene>
<evidence type="ECO:0000256" key="1">
    <source>
        <dbReference type="SAM" id="Phobius"/>
    </source>
</evidence>
<accession>A0A1V8T0X7</accession>
<dbReference type="AlphaFoldDB" id="A0A1V8T0X7"/>
<name>A0A1V8T0X7_9PEZI</name>
<organism evidence="2 3">
    <name type="scientific">Cryoendolithus antarcticus</name>
    <dbReference type="NCBI Taxonomy" id="1507870"/>
    <lineage>
        <taxon>Eukaryota</taxon>
        <taxon>Fungi</taxon>
        <taxon>Dikarya</taxon>
        <taxon>Ascomycota</taxon>
        <taxon>Pezizomycotina</taxon>
        <taxon>Dothideomycetes</taxon>
        <taxon>Dothideomycetidae</taxon>
        <taxon>Cladosporiales</taxon>
        <taxon>Cladosporiaceae</taxon>
        <taxon>Cryoendolithus</taxon>
    </lineage>
</organism>
<keyword evidence="1" id="KW-0812">Transmembrane</keyword>
<dbReference type="EMBL" id="NAJO01000020">
    <property type="protein sequence ID" value="OQO05073.1"/>
    <property type="molecule type" value="Genomic_DNA"/>
</dbReference>
<dbReference type="Proteomes" id="UP000192596">
    <property type="component" value="Unassembled WGS sequence"/>
</dbReference>
<dbReference type="InParanoid" id="A0A1V8T0X7"/>
<feature type="transmembrane region" description="Helical" evidence="1">
    <location>
        <begin position="75"/>
        <end position="92"/>
    </location>
</feature>
<proteinExistence type="predicted"/>
<sequence length="111" mass="12130">MAWSWPGAIAGFAVFQYLIGIDLVETTYEVLTGRNYDRVSSQRLTGYGHLLNYTFQLMTVMLGGSFATVSMNGNAAILATVTFICVWSRLFAGSPWLSRLFSAGLQSVFGA</sequence>
<reference evidence="3" key="1">
    <citation type="submission" date="2017-03" db="EMBL/GenBank/DDBJ databases">
        <title>Genomes of endolithic fungi from Antarctica.</title>
        <authorList>
            <person name="Coleine C."/>
            <person name="Masonjones S."/>
            <person name="Stajich J.E."/>
        </authorList>
    </citation>
    <scope>NUCLEOTIDE SEQUENCE [LARGE SCALE GENOMIC DNA]</scope>
    <source>
        <strain evidence="3">CCFEE 5527</strain>
    </source>
</reference>
<feature type="transmembrane region" description="Helical" evidence="1">
    <location>
        <begin position="50"/>
        <end position="69"/>
    </location>
</feature>
<comment type="caution">
    <text evidence="2">The sequence shown here is derived from an EMBL/GenBank/DDBJ whole genome shotgun (WGS) entry which is preliminary data.</text>
</comment>
<evidence type="ECO:0000313" key="3">
    <source>
        <dbReference type="Proteomes" id="UP000192596"/>
    </source>
</evidence>